<dbReference type="RefSeq" id="WP_077113436.1">
    <property type="nucleotide sequence ID" value="NZ_JAFBFH010000043.1"/>
</dbReference>
<comment type="caution">
    <text evidence="1">The sequence shown here is derived from an EMBL/GenBank/DDBJ whole genome shotgun (WGS) entry which is preliminary data.</text>
</comment>
<evidence type="ECO:0008006" key="3">
    <source>
        <dbReference type="Google" id="ProtNLM"/>
    </source>
</evidence>
<reference evidence="1 2" key="1">
    <citation type="submission" date="2021-01" db="EMBL/GenBank/DDBJ databases">
        <title>Genomic Encyclopedia of Type Strains, Phase IV (KMG-IV): sequencing the most valuable type-strain genomes for metagenomic binning, comparative biology and taxonomic classification.</title>
        <authorList>
            <person name="Goeker M."/>
        </authorList>
    </citation>
    <scope>NUCLEOTIDE SEQUENCE [LARGE SCALE GENOMIC DNA]</scope>
    <source>
        <strain evidence="1 2">DSM 105453</strain>
    </source>
</reference>
<accession>A0ABS2RDN8</accession>
<dbReference type="Proteomes" id="UP000823485">
    <property type="component" value="Unassembled WGS sequence"/>
</dbReference>
<organism evidence="1 2">
    <name type="scientific">Siminovitchia thermophila</name>
    <dbReference type="NCBI Taxonomy" id="1245522"/>
    <lineage>
        <taxon>Bacteria</taxon>
        <taxon>Bacillati</taxon>
        <taxon>Bacillota</taxon>
        <taxon>Bacilli</taxon>
        <taxon>Bacillales</taxon>
        <taxon>Bacillaceae</taxon>
        <taxon>Siminovitchia</taxon>
    </lineage>
</organism>
<name>A0ABS2RDN8_9BACI</name>
<sequence>MAFGITKEQLKLWKRKIDQGDVAFITHYWLDDRFPGAKTVTKVGCKDIEQLARWGARYGLKKEWIHIRKDGYSHYDLLGDKQRMILRAEGKLDQLECLT</sequence>
<gene>
    <name evidence="1" type="ORF">JOC94_004336</name>
</gene>
<evidence type="ECO:0000313" key="1">
    <source>
        <dbReference type="EMBL" id="MBM7717309.1"/>
    </source>
</evidence>
<protein>
    <recommendedName>
        <fullName evidence="3">YneQ</fullName>
    </recommendedName>
</protein>
<dbReference type="EMBL" id="JAFBFH010000043">
    <property type="protein sequence ID" value="MBM7717309.1"/>
    <property type="molecule type" value="Genomic_DNA"/>
</dbReference>
<evidence type="ECO:0000313" key="2">
    <source>
        <dbReference type="Proteomes" id="UP000823485"/>
    </source>
</evidence>
<proteinExistence type="predicted"/>
<keyword evidence="2" id="KW-1185">Reference proteome</keyword>